<dbReference type="InterPro" id="IPR036236">
    <property type="entry name" value="Znf_C2H2_sf"/>
</dbReference>
<evidence type="ECO:0000256" key="3">
    <source>
        <dbReference type="ARBA" id="ARBA00022737"/>
    </source>
</evidence>
<evidence type="ECO:0000256" key="10">
    <source>
        <dbReference type="PROSITE-ProRule" id="PRU00042"/>
    </source>
</evidence>
<keyword evidence="7" id="KW-0238">DNA-binding</keyword>
<dbReference type="PANTHER" id="PTHR19818">
    <property type="entry name" value="ZINC FINGER PROTEIN ZIC AND GLI"/>
    <property type="match status" value="1"/>
</dbReference>
<dbReference type="GO" id="GO:0000978">
    <property type="term" value="F:RNA polymerase II cis-regulatory region sequence-specific DNA binding"/>
    <property type="evidence" value="ECO:0007669"/>
    <property type="project" value="TreeGrafter"/>
</dbReference>
<feature type="region of interest" description="Disordered" evidence="11">
    <location>
        <begin position="117"/>
        <end position="138"/>
    </location>
</feature>
<dbReference type="PANTHER" id="PTHR19818:SF139">
    <property type="entry name" value="PAIR-RULE PROTEIN ODD-PAIRED"/>
    <property type="match status" value="1"/>
</dbReference>
<feature type="domain" description="C2H2-type" evidence="12">
    <location>
        <begin position="318"/>
        <end position="351"/>
    </location>
</feature>
<evidence type="ECO:0000256" key="5">
    <source>
        <dbReference type="ARBA" id="ARBA00022833"/>
    </source>
</evidence>
<dbReference type="PROSITE" id="PS50157">
    <property type="entry name" value="ZINC_FINGER_C2H2_2"/>
    <property type="match status" value="4"/>
</dbReference>
<keyword evidence="4 10" id="KW-0863">Zinc-finger</keyword>
<reference evidence="13" key="1">
    <citation type="submission" date="2021-03" db="EMBL/GenBank/DDBJ databases">
        <title>Evolutionary innovations through gain and loss of genes in the ectomycorrhizal Boletales.</title>
        <authorList>
            <person name="Wu G."/>
            <person name="Miyauchi S."/>
            <person name="Morin E."/>
            <person name="Yang Z.-L."/>
            <person name="Xu J."/>
            <person name="Martin F.M."/>
        </authorList>
    </citation>
    <scope>NUCLEOTIDE SEQUENCE</scope>
    <source>
        <strain evidence="13">BR01</strain>
    </source>
</reference>
<dbReference type="GO" id="GO:0000981">
    <property type="term" value="F:DNA-binding transcription factor activity, RNA polymerase II-specific"/>
    <property type="evidence" value="ECO:0007669"/>
    <property type="project" value="UniProtKB-ARBA"/>
</dbReference>
<feature type="domain" description="C2H2-type" evidence="12">
    <location>
        <begin position="380"/>
        <end position="409"/>
    </location>
</feature>
<dbReference type="Pfam" id="PF00096">
    <property type="entry name" value="zf-C2H2"/>
    <property type="match status" value="2"/>
</dbReference>
<evidence type="ECO:0000256" key="11">
    <source>
        <dbReference type="SAM" id="MobiDB-lite"/>
    </source>
</evidence>
<dbReference type="PROSITE" id="PS00028">
    <property type="entry name" value="ZINC_FINGER_C2H2_1"/>
    <property type="match status" value="4"/>
</dbReference>
<dbReference type="SUPFAM" id="SSF57667">
    <property type="entry name" value="beta-beta-alpha zinc fingers"/>
    <property type="match status" value="4"/>
</dbReference>
<name>A0A8I2YY40_9AGAM</name>
<evidence type="ECO:0000256" key="8">
    <source>
        <dbReference type="ARBA" id="ARBA00023163"/>
    </source>
</evidence>
<evidence type="ECO:0000256" key="6">
    <source>
        <dbReference type="ARBA" id="ARBA00023015"/>
    </source>
</evidence>
<proteinExistence type="predicted"/>
<dbReference type="FunFam" id="3.30.160.60:FF:000325">
    <property type="entry name" value="ZFP90 zinc finger protein"/>
    <property type="match status" value="1"/>
</dbReference>
<protein>
    <recommendedName>
        <fullName evidence="12">C2H2-type domain-containing protein</fullName>
    </recommendedName>
</protein>
<evidence type="ECO:0000256" key="1">
    <source>
        <dbReference type="ARBA" id="ARBA00004123"/>
    </source>
</evidence>
<keyword evidence="6" id="KW-0805">Transcription regulation</keyword>
<gene>
    <name evidence="13" type="ORF">JVT61DRAFT_191</name>
</gene>
<dbReference type="AlphaFoldDB" id="A0A8I2YY40"/>
<keyword evidence="8" id="KW-0804">Transcription</keyword>
<sequence length="430" mass="47028">MDHQRQLTPECTDECLVLACDDPDHGSPACLVSNGAISCDGSCVAAAACDDCSGIDDILQCCTDYHSYFTDRKSHDIPPSTHWDFSFPDLLCDCTEDLQSIYTPSPVPQPIRALISDSSISSSPSPSPSLSPFSPQHHAPSPFALQSTPMQPLACMWANCGSAFNSLSDLVGHVNLQHLCAMDTLNHSSIPLVQSQHNPHALSQALFCHWGDCATFPSPSSIPSSSSATSDDDVLSILTEHLMQDHLGVIFPFPPPTLQPPPEDAHDAVDQPFIDPPSHDCSGTHVCKWKACTQTFLSCDELTNHIASVHIGGGKAHYECFWEGCHRHGTNEFSSKQKISRHIQSHTGHRPFQCQVCNTNFSEAATLQQHMRRHTQEKPYVCDFPGCGKAFAITGALTIHKRIHNGLRPFKCRFCDKAFSESSNLSKHVS</sequence>
<dbReference type="GO" id="GO:0045944">
    <property type="term" value="P:positive regulation of transcription by RNA polymerase II"/>
    <property type="evidence" value="ECO:0007669"/>
    <property type="project" value="UniProtKB-ARBA"/>
</dbReference>
<dbReference type="EMBL" id="JAGFBS010000001">
    <property type="protein sequence ID" value="KAG6381594.1"/>
    <property type="molecule type" value="Genomic_DNA"/>
</dbReference>
<dbReference type="FunFam" id="3.30.160.60:FF:000125">
    <property type="entry name" value="Putative zinc finger protein 143"/>
    <property type="match status" value="1"/>
</dbReference>
<dbReference type="GO" id="GO:0005634">
    <property type="term" value="C:nucleus"/>
    <property type="evidence" value="ECO:0007669"/>
    <property type="project" value="UniProtKB-SubCell"/>
</dbReference>
<feature type="domain" description="C2H2-type" evidence="12">
    <location>
        <begin position="410"/>
        <end position="430"/>
    </location>
</feature>
<keyword evidence="3" id="KW-0677">Repeat</keyword>
<dbReference type="GO" id="GO:0008270">
    <property type="term" value="F:zinc ion binding"/>
    <property type="evidence" value="ECO:0007669"/>
    <property type="project" value="UniProtKB-KW"/>
</dbReference>
<keyword evidence="5" id="KW-0862">Zinc</keyword>
<dbReference type="FunFam" id="3.30.160.60:FF:000032">
    <property type="entry name" value="Krueppel-like factor 4"/>
    <property type="match status" value="1"/>
</dbReference>
<dbReference type="Gene3D" id="3.30.160.60">
    <property type="entry name" value="Classic Zinc Finger"/>
    <property type="match status" value="6"/>
</dbReference>
<dbReference type="SMART" id="SM00355">
    <property type="entry name" value="ZnF_C2H2"/>
    <property type="match status" value="6"/>
</dbReference>
<dbReference type="InterPro" id="IPR050329">
    <property type="entry name" value="GLI_C2H2-zinc-finger"/>
</dbReference>
<evidence type="ECO:0000256" key="9">
    <source>
        <dbReference type="ARBA" id="ARBA00023242"/>
    </source>
</evidence>
<comment type="subcellular location">
    <subcellularLocation>
        <location evidence="1">Nucleus</location>
    </subcellularLocation>
</comment>
<evidence type="ECO:0000313" key="13">
    <source>
        <dbReference type="EMBL" id="KAG6381594.1"/>
    </source>
</evidence>
<evidence type="ECO:0000256" key="4">
    <source>
        <dbReference type="ARBA" id="ARBA00022771"/>
    </source>
</evidence>
<feature type="domain" description="C2H2-type" evidence="12">
    <location>
        <begin position="352"/>
        <end position="379"/>
    </location>
</feature>
<keyword evidence="14" id="KW-1185">Reference proteome</keyword>
<evidence type="ECO:0000313" key="14">
    <source>
        <dbReference type="Proteomes" id="UP000683000"/>
    </source>
</evidence>
<keyword evidence="9" id="KW-0539">Nucleus</keyword>
<accession>A0A8I2YY40</accession>
<evidence type="ECO:0000259" key="12">
    <source>
        <dbReference type="PROSITE" id="PS50157"/>
    </source>
</evidence>
<feature type="compositionally biased region" description="Low complexity" evidence="11">
    <location>
        <begin position="117"/>
        <end position="135"/>
    </location>
</feature>
<dbReference type="InterPro" id="IPR013087">
    <property type="entry name" value="Znf_C2H2_type"/>
</dbReference>
<comment type="caution">
    <text evidence="13">The sequence shown here is derived from an EMBL/GenBank/DDBJ whole genome shotgun (WGS) entry which is preliminary data.</text>
</comment>
<organism evidence="13 14">
    <name type="scientific">Boletus reticuloceps</name>
    <dbReference type="NCBI Taxonomy" id="495285"/>
    <lineage>
        <taxon>Eukaryota</taxon>
        <taxon>Fungi</taxon>
        <taxon>Dikarya</taxon>
        <taxon>Basidiomycota</taxon>
        <taxon>Agaricomycotina</taxon>
        <taxon>Agaricomycetes</taxon>
        <taxon>Agaricomycetidae</taxon>
        <taxon>Boletales</taxon>
        <taxon>Boletineae</taxon>
        <taxon>Boletaceae</taxon>
        <taxon>Boletoideae</taxon>
        <taxon>Boletus</taxon>
    </lineage>
</organism>
<dbReference type="OrthoDB" id="3437960at2759"/>
<dbReference type="Proteomes" id="UP000683000">
    <property type="component" value="Unassembled WGS sequence"/>
</dbReference>
<evidence type="ECO:0000256" key="7">
    <source>
        <dbReference type="ARBA" id="ARBA00023125"/>
    </source>
</evidence>
<keyword evidence="2" id="KW-0479">Metal-binding</keyword>
<evidence type="ECO:0000256" key="2">
    <source>
        <dbReference type="ARBA" id="ARBA00022723"/>
    </source>
</evidence>